<feature type="binding site" evidence="4">
    <location>
        <position position="198"/>
    </location>
    <ligand>
        <name>NADP(+)</name>
        <dbReference type="ChEBI" id="CHEBI:58349"/>
    </ligand>
</feature>
<dbReference type="Gene3D" id="3.90.25.10">
    <property type="entry name" value="UDP-galactose 4-epimerase, domain 1"/>
    <property type="match status" value="1"/>
</dbReference>
<organism evidence="6 7">
    <name type="scientific">Acetobacter ghanensis</name>
    <dbReference type="NCBI Taxonomy" id="431306"/>
    <lineage>
        <taxon>Bacteria</taxon>
        <taxon>Pseudomonadati</taxon>
        <taxon>Pseudomonadota</taxon>
        <taxon>Alphaproteobacteria</taxon>
        <taxon>Acetobacterales</taxon>
        <taxon>Acetobacteraceae</taxon>
        <taxon>Acetobacter</taxon>
    </lineage>
</organism>
<feature type="active site" description="Proton acceptor" evidence="4">
    <location>
        <position position="194"/>
    </location>
</feature>
<dbReference type="CDD" id="cd05248">
    <property type="entry name" value="ADP_GME_SDR_e"/>
    <property type="match status" value="1"/>
</dbReference>
<evidence type="ECO:0000313" key="6">
    <source>
        <dbReference type="EMBL" id="CEF53529.1"/>
    </source>
</evidence>
<feature type="binding site" evidence="4">
    <location>
        <position position="224"/>
    </location>
    <ligand>
        <name>NADP(+)</name>
        <dbReference type="ChEBI" id="CHEBI:58349"/>
    </ligand>
</feature>
<keyword evidence="2 4" id="KW-0413">Isomerase</keyword>
<feature type="binding site" evidence="4">
    <location>
        <begin position="255"/>
        <end position="258"/>
    </location>
    <ligand>
        <name>substrate</name>
    </ligand>
</feature>
<feature type="binding site" evidence="4">
    <location>
        <position position="147"/>
    </location>
    <ligand>
        <name>NADP(+)</name>
        <dbReference type="ChEBI" id="CHEBI:58349"/>
    </ligand>
</feature>
<dbReference type="SUPFAM" id="SSF51735">
    <property type="entry name" value="NAD(P)-binding Rossmann-fold domains"/>
    <property type="match status" value="1"/>
</dbReference>
<feature type="binding site" evidence="4">
    <location>
        <begin position="130"/>
        <end position="134"/>
    </location>
    <ligand>
        <name>NADP(+)</name>
        <dbReference type="ChEBI" id="CHEBI:58349"/>
    </ligand>
</feature>
<feature type="binding site" evidence="4">
    <location>
        <position position="232"/>
    </location>
    <ligand>
        <name>NADP(+)</name>
        <dbReference type="ChEBI" id="CHEBI:58349"/>
    </ligand>
</feature>
<dbReference type="Gene3D" id="3.40.50.720">
    <property type="entry name" value="NAD(P)-binding Rossmann-like Domain"/>
    <property type="match status" value="1"/>
</dbReference>
<dbReference type="InterPro" id="IPR036291">
    <property type="entry name" value="NAD(P)-bd_dom_sf"/>
</dbReference>
<dbReference type="Proteomes" id="UP000068250">
    <property type="component" value="Chromosome I"/>
</dbReference>
<dbReference type="HAMAP" id="MF_01601">
    <property type="entry name" value="Heptose_epimerase"/>
    <property type="match status" value="1"/>
</dbReference>
<feature type="binding site" evidence="4">
    <location>
        <position position="347"/>
    </location>
    <ligand>
        <name>substrate</name>
    </ligand>
</feature>
<feature type="binding site" evidence="4">
    <location>
        <begin position="87"/>
        <end position="88"/>
    </location>
    <ligand>
        <name>NADP(+)</name>
        <dbReference type="ChEBI" id="CHEBI:58349"/>
    </ligand>
</feature>
<dbReference type="PATRIC" id="fig|431306.5.peg.218"/>
<evidence type="ECO:0000256" key="3">
    <source>
        <dbReference type="ARBA" id="ARBA00023277"/>
    </source>
</evidence>
<dbReference type="PANTHER" id="PTHR43103:SF3">
    <property type="entry name" value="ADP-L-GLYCERO-D-MANNO-HEPTOSE-6-EPIMERASE"/>
    <property type="match status" value="1"/>
</dbReference>
<feature type="binding site" evidence="4">
    <location>
        <position position="223"/>
    </location>
    <ligand>
        <name>substrate</name>
    </ligand>
</feature>
<comment type="similarity">
    <text evidence="4">Belongs to the NAD(P)-dependent epimerase/dehydratase family. HldD subfamily.</text>
</comment>
<comment type="function">
    <text evidence="4">Catalyzes the interconversion between ADP-D-glycero-beta-D-manno-heptose and ADP-L-glycero-beta-D-manno-heptose via an epimerization at carbon 6 of the heptose.</text>
</comment>
<name>A0A0U5F4L3_9PROT</name>
<comment type="catalytic activity">
    <reaction evidence="4">
        <text>ADP-D-glycero-beta-D-manno-heptose = ADP-L-glycero-beta-D-manno-heptose</text>
        <dbReference type="Rhea" id="RHEA:17577"/>
        <dbReference type="ChEBI" id="CHEBI:59967"/>
        <dbReference type="ChEBI" id="CHEBI:61506"/>
        <dbReference type="EC" id="5.1.3.20"/>
    </reaction>
</comment>
<reference evidence="7" key="1">
    <citation type="submission" date="2014-09" db="EMBL/GenBank/DDBJ databases">
        <authorList>
            <person name="Illeghems K.G."/>
        </authorList>
    </citation>
    <scope>NUCLEOTIDE SEQUENCE [LARGE SCALE GENOMIC DNA]</scope>
    <source>
        <strain evidence="7">LMG 23848T</strain>
    </source>
</reference>
<keyword evidence="3 4" id="KW-0119">Carbohydrate metabolism</keyword>
<feature type="binding site" evidence="4">
    <location>
        <position position="109"/>
    </location>
    <ligand>
        <name>NADP(+)</name>
        <dbReference type="ChEBI" id="CHEBI:58349"/>
    </ligand>
</feature>
<comment type="pathway">
    <text evidence="4">Nucleotide-sugar biosynthesis; ADP-L-glycero-beta-D-manno-heptose biosynthesis; ADP-L-glycero-beta-D-manno-heptose from D-glycero-beta-D-manno-heptose 7-phosphate: step 4/4.</text>
</comment>
<feature type="binding site" evidence="4">
    <location>
        <begin position="66"/>
        <end position="67"/>
    </location>
    <ligand>
        <name>NADP(+)</name>
        <dbReference type="ChEBI" id="CHEBI:58349"/>
    </ligand>
</feature>
<comment type="subunit">
    <text evidence="4">Homopentamer.</text>
</comment>
<sequence>MPVFHSAFSIGWQMGASTLPALCQNHRAWIHNNRFAAYARYVLPSPQSGVLKVMAQRLIVTGGAGFIGSNIIHGLNQRGLSNIIAVDNLTNGDKALNLADLAISDYVDKDSFYDALLAGHFGQIDAIFHEGACSSTTEQNGRYMMANNYETSKKLLTYCQRTGTRLLYASSAATYGASTTFTEDPAYEKPLNVYGYSKLLFDQIVRRALPELATQVVGFRYFNVYGPREQHKGGMASVAFHNFNQFMADGCVRLFGEYGQCQPGEQRRDFLAVGDLVAAKLWFFDHPDQSGVFNLGTGRAQPFNDVATTVVNTVRAQKNLPPLTKADMVSSGVLRYVPFPDKLRGRYQCFTQADMRALRATGCNVPFRDVAQGVSDYVRQLITSRSGLMA</sequence>
<dbReference type="EC" id="5.1.3.20" evidence="4"/>
<feature type="domain" description="NAD-dependent epimerase/dehydratase" evidence="5">
    <location>
        <begin position="59"/>
        <end position="296"/>
    </location>
</feature>
<dbReference type="GO" id="GO:0008712">
    <property type="term" value="F:ADP-glyceromanno-heptose 6-epimerase activity"/>
    <property type="evidence" value="ECO:0007669"/>
    <property type="project" value="UniProtKB-UniRule"/>
</dbReference>
<protein>
    <recommendedName>
        <fullName evidence="4">ADP-L-glycero-D-manno-heptose-6-epimerase</fullName>
        <ecNumber evidence="4">5.1.3.20</ecNumber>
    </recommendedName>
    <alternativeName>
        <fullName evidence="4">ADP-L-glycero-beta-D-manno-heptose-6-epimerase</fullName>
        <shortName evidence="4">ADP-glyceromanno-heptose 6-epimerase</shortName>
        <shortName evidence="4">ADP-hep 6-epimerase</shortName>
        <shortName evidence="4">AGME</shortName>
    </alternativeName>
</protein>
<feature type="binding site" evidence="4">
    <location>
        <position position="234"/>
    </location>
    <ligand>
        <name>substrate</name>
    </ligand>
</feature>
<evidence type="ECO:0000256" key="4">
    <source>
        <dbReference type="HAMAP-Rule" id="MF_01601"/>
    </source>
</evidence>
<proteinExistence type="inferred from homology"/>
<dbReference type="PANTHER" id="PTHR43103">
    <property type="entry name" value="NUCLEOSIDE-DIPHOSPHATE-SUGAR EPIMERASE"/>
    <property type="match status" value="1"/>
</dbReference>
<feature type="active site" description="Proton acceptor" evidence="4">
    <location>
        <position position="232"/>
    </location>
</feature>
<dbReference type="InterPro" id="IPR011912">
    <property type="entry name" value="Heptose_epim"/>
</dbReference>
<dbReference type="UniPathway" id="UPA00356">
    <property type="reaction ID" value="UER00440"/>
</dbReference>
<evidence type="ECO:0000256" key="1">
    <source>
        <dbReference type="ARBA" id="ARBA00022857"/>
    </source>
</evidence>
<dbReference type="EMBL" id="LN609302">
    <property type="protein sequence ID" value="CEF53529.1"/>
    <property type="molecule type" value="Genomic_DNA"/>
</dbReference>
<dbReference type="NCBIfam" id="TIGR02197">
    <property type="entry name" value="heptose_epim"/>
    <property type="match status" value="1"/>
</dbReference>
<comment type="cofactor">
    <cofactor evidence="4">
        <name>NADP(+)</name>
        <dbReference type="ChEBI" id="CHEBI:58349"/>
    </cofactor>
    <text evidence="4">Binds 1 NADP(+) per subunit.</text>
</comment>
<feature type="binding site" evidence="4">
    <location>
        <position position="241"/>
    </location>
    <ligand>
        <name>substrate</name>
    </ligand>
</feature>
<feature type="binding site" evidence="4">
    <location>
        <position position="268"/>
    </location>
    <ligand>
        <name>substrate</name>
    </ligand>
</feature>
<dbReference type="GO" id="GO:0050661">
    <property type="term" value="F:NADP binding"/>
    <property type="evidence" value="ECO:0007669"/>
    <property type="project" value="InterPro"/>
</dbReference>
<evidence type="ECO:0000259" key="5">
    <source>
        <dbReference type="Pfam" id="PF01370"/>
    </source>
</evidence>
<accession>A0A0U5F4L3</accession>
<comment type="domain">
    <text evidence="4">Contains a large N-terminal NADP-binding domain, and a smaller C-terminal substrate-binding domain.</text>
</comment>
<feature type="binding site" evidence="4">
    <location>
        <position position="94"/>
    </location>
    <ligand>
        <name>NADP(+)</name>
        <dbReference type="ChEBI" id="CHEBI:58349"/>
    </ligand>
</feature>
<dbReference type="STRING" id="431306.AGA_269"/>
<dbReference type="InterPro" id="IPR001509">
    <property type="entry name" value="Epimerase_deHydtase"/>
</dbReference>
<dbReference type="GO" id="GO:0097171">
    <property type="term" value="P:ADP-L-glycero-beta-D-manno-heptose biosynthetic process"/>
    <property type="evidence" value="ECO:0007669"/>
    <property type="project" value="UniProtKB-UniPathway"/>
</dbReference>
<evidence type="ECO:0000313" key="7">
    <source>
        <dbReference type="Proteomes" id="UP000068250"/>
    </source>
</evidence>
<gene>
    <name evidence="4 6" type="primary">hldD</name>
    <name evidence="6" type="ORF">AGA_269</name>
</gene>
<keyword evidence="1 4" id="KW-0521">NADP</keyword>
<dbReference type="GO" id="GO:0005975">
    <property type="term" value="P:carbohydrate metabolic process"/>
    <property type="evidence" value="ECO:0007669"/>
    <property type="project" value="UniProtKB-UniRule"/>
</dbReference>
<dbReference type="Pfam" id="PF01370">
    <property type="entry name" value="Epimerase"/>
    <property type="match status" value="1"/>
</dbReference>
<evidence type="ECO:0000256" key="2">
    <source>
        <dbReference type="ARBA" id="ARBA00023235"/>
    </source>
</evidence>
<dbReference type="AlphaFoldDB" id="A0A0U5F4L3"/>